<feature type="domain" description="NADPH-dependent FMN reductase-like" evidence="3">
    <location>
        <begin position="1"/>
        <end position="118"/>
    </location>
</feature>
<keyword evidence="2" id="KW-0288">FMN</keyword>
<dbReference type="SUPFAM" id="SSF52218">
    <property type="entry name" value="Flavoproteins"/>
    <property type="match status" value="1"/>
</dbReference>
<dbReference type="Proteomes" id="UP001157138">
    <property type="component" value="Unassembled WGS sequence"/>
</dbReference>
<reference evidence="5" key="1">
    <citation type="journal article" date="2019" name="Int. J. Syst. Evol. Microbiol.">
        <title>The Global Catalogue of Microorganisms (GCM) 10K type strain sequencing project: providing services to taxonomists for standard genome sequencing and annotation.</title>
        <authorList>
            <consortium name="The Broad Institute Genomics Platform"/>
            <consortium name="The Broad Institute Genome Sequencing Center for Infectious Disease"/>
            <person name="Wu L."/>
            <person name="Ma J."/>
        </authorList>
    </citation>
    <scope>NUCLEOTIDE SEQUENCE [LARGE SCALE GENOMIC DNA]</scope>
    <source>
        <strain evidence="5">NBRC 108723</strain>
    </source>
</reference>
<dbReference type="PANTHER" id="PTHR43278:SF4">
    <property type="entry name" value="NAD(P)H-DEPENDENT FMN-CONTAINING OXIDOREDUCTASE YWQN-RELATED"/>
    <property type="match status" value="1"/>
</dbReference>
<comment type="caution">
    <text evidence="4">The sequence shown here is derived from an EMBL/GenBank/DDBJ whole genome shotgun (WGS) entry which is preliminary data.</text>
</comment>
<dbReference type="RefSeq" id="WP_284192201.1">
    <property type="nucleotide sequence ID" value="NZ_BSPW01000038.1"/>
</dbReference>
<protein>
    <submittedName>
        <fullName evidence="4">Flavodoxin family protein</fullName>
    </submittedName>
</protein>
<name>A0ABQ6EYQ5_9VIBR</name>
<evidence type="ECO:0000313" key="4">
    <source>
        <dbReference type="EMBL" id="GLT18313.1"/>
    </source>
</evidence>
<sequence>MNTLILFSSANQTGNTAKTINKIKADHRCEIVDINSLNITPYRYDNQYPDDDFYCLLDKIDCADNIVFASPVYWYSVTAPMKNLIDRMTEIGESDKLKERTNMLISKRGFVVSSSGNRRICPVFRAFFSEFFDYNKIEYVATLHASNRNGYQISSKEIEQFNCALNGRKITD</sequence>
<dbReference type="Pfam" id="PF03358">
    <property type="entry name" value="FMN_red"/>
    <property type="match status" value="1"/>
</dbReference>
<accession>A0ABQ6EYQ5</accession>
<keyword evidence="5" id="KW-1185">Reference proteome</keyword>
<dbReference type="InterPro" id="IPR029039">
    <property type="entry name" value="Flavoprotein-like_sf"/>
</dbReference>
<evidence type="ECO:0000259" key="3">
    <source>
        <dbReference type="Pfam" id="PF03358"/>
    </source>
</evidence>
<proteinExistence type="predicted"/>
<dbReference type="EMBL" id="BSPW01000038">
    <property type="protein sequence ID" value="GLT18313.1"/>
    <property type="molecule type" value="Genomic_DNA"/>
</dbReference>
<evidence type="ECO:0000256" key="2">
    <source>
        <dbReference type="ARBA" id="ARBA00022643"/>
    </source>
</evidence>
<evidence type="ECO:0000313" key="5">
    <source>
        <dbReference type="Proteomes" id="UP001157138"/>
    </source>
</evidence>
<gene>
    <name evidence="4" type="ORF">GCM10007938_20910</name>
</gene>
<keyword evidence="1" id="KW-0285">Flavoprotein</keyword>
<evidence type="ECO:0000256" key="1">
    <source>
        <dbReference type="ARBA" id="ARBA00022630"/>
    </source>
</evidence>
<dbReference type="Gene3D" id="3.40.50.360">
    <property type="match status" value="1"/>
</dbReference>
<organism evidence="4 5">
    <name type="scientific">Vibrio zhanjiangensis</name>
    <dbReference type="NCBI Taxonomy" id="1046128"/>
    <lineage>
        <taxon>Bacteria</taxon>
        <taxon>Pseudomonadati</taxon>
        <taxon>Pseudomonadota</taxon>
        <taxon>Gammaproteobacteria</taxon>
        <taxon>Vibrionales</taxon>
        <taxon>Vibrionaceae</taxon>
        <taxon>Vibrio</taxon>
    </lineage>
</organism>
<dbReference type="PANTHER" id="PTHR43278">
    <property type="entry name" value="NAD(P)H-DEPENDENT FMN-CONTAINING OXIDOREDUCTASE YWQN-RELATED"/>
    <property type="match status" value="1"/>
</dbReference>
<dbReference type="InterPro" id="IPR051796">
    <property type="entry name" value="ISF_SsuE-like"/>
</dbReference>
<dbReference type="InterPro" id="IPR005025">
    <property type="entry name" value="FMN_Rdtase-like_dom"/>
</dbReference>